<comment type="caution">
    <text evidence="3">The sequence shown here is derived from an EMBL/GenBank/DDBJ whole genome shotgun (WGS) entry which is preliminary data.</text>
</comment>
<evidence type="ECO:0008006" key="5">
    <source>
        <dbReference type="Google" id="ProtNLM"/>
    </source>
</evidence>
<dbReference type="Proteomes" id="UP000566819">
    <property type="component" value="Unassembled WGS sequence"/>
</dbReference>
<dbReference type="AlphaFoldDB" id="A0A8H4VJ70"/>
<evidence type="ECO:0000256" key="1">
    <source>
        <dbReference type="SAM" id="MobiDB-lite"/>
    </source>
</evidence>
<keyword evidence="2" id="KW-1133">Transmembrane helix</keyword>
<keyword evidence="2" id="KW-0812">Transmembrane</keyword>
<dbReference type="EMBL" id="JAAMPI010002723">
    <property type="protein sequence ID" value="KAF4609810.1"/>
    <property type="molecule type" value="Genomic_DNA"/>
</dbReference>
<name>A0A8H4VJ70_9HELO</name>
<evidence type="ECO:0000313" key="3">
    <source>
        <dbReference type="EMBL" id="KAF4609810.1"/>
    </source>
</evidence>
<protein>
    <recommendedName>
        <fullName evidence="5">Major facilitator superfamily (MFS) profile domain-containing protein</fullName>
    </recommendedName>
</protein>
<keyword evidence="2" id="KW-0472">Membrane</keyword>
<sequence length="166" mass="17965">MQARLGTLGCFRISLFIFPLAYLFAPYLSLLPEAGISRWGGIAVILCAQVMARTIAIPSTVILLTDSAPTKTVLGTVHGAGNMLSSLARAVGTAAGGWVFAWGMERGVVGMVWWSYLSVIAFVALGWSYTMRRSMSDEPTPRGRRGLEQGKEVDGNGEEIQRGRRL</sequence>
<dbReference type="InterPro" id="IPR036259">
    <property type="entry name" value="MFS_trans_sf"/>
</dbReference>
<evidence type="ECO:0000313" key="4">
    <source>
        <dbReference type="Proteomes" id="UP000566819"/>
    </source>
</evidence>
<feature type="transmembrane region" description="Helical" evidence="2">
    <location>
        <begin position="12"/>
        <end position="30"/>
    </location>
</feature>
<dbReference type="SUPFAM" id="SSF103473">
    <property type="entry name" value="MFS general substrate transporter"/>
    <property type="match status" value="1"/>
</dbReference>
<dbReference type="OrthoDB" id="10262656at2759"/>
<gene>
    <name evidence="3" type="ORF">G7Y89_g15814</name>
</gene>
<feature type="transmembrane region" description="Helical" evidence="2">
    <location>
        <begin position="110"/>
        <end position="129"/>
    </location>
</feature>
<organism evidence="3 4">
    <name type="scientific">Cudoniella acicularis</name>
    <dbReference type="NCBI Taxonomy" id="354080"/>
    <lineage>
        <taxon>Eukaryota</taxon>
        <taxon>Fungi</taxon>
        <taxon>Dikarya</taxon>
        <taxon>Ascomycota</taxon>
        <taxon>Pezizomycotina</taxon>
        <taxon>Leotiomycetes</taxon>
        <taxon>Helotiales</taxon>
        <taxon>Tricladiaceae</taxon>
        <taxon>Cudoniella</taxon>
    </lineage>
</organism>
<proteinExistence type="predicted"/>
<reference evidence="3 4" key="1">
    <citation type="submission" date="2020-03" db="EMBL/GenBank/DDBJ databases">
        <title>Draft Genome Sequence of Cudoniella acicularis.</title>
        <authorList>
            <person name="Buettner E."/>
            <person name="Kellner H."/>
        </authorList>
    </citation>
    <scope>NUCLEOTIDE SEQUENCE [LARGE SCALE GENOMIC DNA]</scope>
    <source>
        <strain evidence="3 4">DSM 108380</strain>
    </source>
</reference>
<feature type="transmembrane region" description="Helical" evidence="2">
    <location>
        <begin position="86"/>
        <end position="104"/>
    </location>
</feature>
<evidence type="ECO:0000256" key="2">
    <source>
        <dbReference type="SAM" id="Phobius"/>
    </source>
</evidence>
<dbReference type="Gene3D" id="1.20.1250.20">
    <property type="entry name" value="MFS general substrate transporter like domains"/>
    <property type="match status" value="1"/>
</dbReference>
<accession>A0A8H4VJ70</accession>
<feature type="region of interest" description="Disordered" evidence="1">
    <location>
        <begin position="134"/>
        <end position="166"/>
    </location>
</feature>
<feature type="transmembrane region" description="Helical" evidence="2">
    <location>
        <begin position="42"/>
        <end position="65"/>
    </location>
</feature>
<keyword evidence="4" id="KW-1185">Reference proteome</keyword>